<keyword evidence="2" id="KW-0489">Methyltransferase</keyword>
<organism evidence="2 3">
    <name type="scientific">Coleofasciculus chthonoplastes PCC 7420</name>
    <dbReference type="NCBI Taxonomy" id="118168"/>
    <lineage>
        <taxon>Bacteria</taxon>
        <taxon>Bacillati</taxon>
        <taxon>Cyanobacteriota</taxon>
        <taxon>Cyanophyceae</taxon>
        <taxon>Coleofasciculales</taxon>
        <taxon>Coleofasciculaceae</taxon>
        <taxon>Coleofasciculus</taxon>
    </lineage>
</organism>
<sequence>MIEWDRVAELYDIYVQSDIDISFFIRETRNVSGQVLELMAGTGRVSIPLLDAGVSLVCVDASAQMLAVLQKKLAQKGLSARIQRADVRELNLQECFDLAIIPFNSFSELLSKKDQESTLQSIHNHLREGGRLICTLHNPNVRLKLVDGSLRLEGTYSLEKQQLLFWGLEKQQPNHCIVDRTQFYEIYDHHGFLQSKRLLNMQFCLIQKQDFEEMAQKAGYKIVALYGDYSYSEFNSETSPSMIFILQKGCNSNS</sequence>
<dbReference type="EMBL" id="DS989858">
    <property type="protein sequence ID" value="EDX73323.1"/>
    <property type="molecule type" value="Genomic_DNA"/>
</dbReference>
<keyword evidence="3" id="KW-1185">Reference proteome</keyword>
<gene>
    <name evidence="2" type="ORF">MC7420_1119</name>
</gene>
<proteinExistence type="predicted"/>
<keyword evidence="2" id="KW-0808">Transferase</keyword>
<name>B4VXN0_9CYAN</name>
<dbReference type="Pfam" id="PF13649">
    <property type="entry name" value="Methyltransf_25"/>
    <property type="match status" value="1"/>
</dbReference>
<dbReference type="Gene3D" id="2.20.25.110">
    <property type="entry name" value="S-adenosyl-L-methionine-dependent methyltransferases"/>
    <property type="match status" value="1"/>
</dbReference>
<dbReference type="Proteomes" id="UP000003835">
    <property type="component" value="Unassembled WGS sequence"/>
</dbReference>
<dbReference type="GO" id="GO:0032259">
    <property type="term" value="P:methylation"/>
    <property type="evidence" value="ECO:0007669"/>
    <property type="project" value="UniProtKB-KW"/>
</dbReference>
<dbReference type="eggNOG" id="COG2226">
    <property type="taxonomic scope" value="Bacteria"/>
</dbReference>
<feature type="domain" description="Methyltransferase" evidence="1">
    <location>
        <begin position="35"/>
        <end position="130"/>
    </location>
</feature>
<dbReference type="HOGENOM" id="CLU_069129_7_0_3"/>
<dbReference type="CDD" id="cd02440">
    <property type="entry name" value="AdoMet_MTases"/>
    <property type="match status" value="1"/>
</dbReference>
<dbReference type="AlphaFoldDB" id="B4VXN0"/>
<dbReference type="SUPFAM" id="SSF53335">
    <property type="entry name" value="S-adenosyl-L-methionine-dependent methyltransferases"/>
    <property type="match status" value="1"/>
</dbReference>
<reference evidence="2 3" key="1">
    <citation type="submission" date="2008-07" db="EMBL/GenBank/DDBJ databases">
        <authorList>
            <person name="Tandeau de Marsac N."/>
            <person name="Ferriera S."/>
            <person name="Johnson J."/>
            <person name="Kravitz S."/>
            <person name="Beeson K."/>
            <person name="Sutton G."/>
            <person name="Rogers Y.-H."/>
            <person name="Friedman R."/>
            <person name="Frazier M."/>
            <person name="Venter J.C."/>
        </authorList>
    </citation>
    <scope>NUCLEOTIDE SEQUENCE [LARGE SCALE GENOMIC DNA]</scope>
    <source>
        <strain evidence="2 3">PCC 7420</strain>
    </source>
</reference>
<dbReference type="OrthoDB" id="9797480at2"/>
<dbReference type="InterPro" id="IPR029063">
    <property type="entry name" value="SAM-dependent_MTases_sf"/>
</dbReference>
<dbReference type="RefSeq" id="WP_006103378.1">
    <property type="nucleotide sequence ID" value="NZ_DS989858.1"/>
</dbReference>
<accession>B4VXN0</accession>
<evidence type="ECO:0000313" key="3">
    <source>
        <dbReference type="Proteomes" id="UP000003835"/>
    </source>
</evidence>
<dbReference type="STRING" id="118168.MC7420_1119"/>
<protein>
    <submittedName>
        <fullName evidence="2">Methyltransferase domain family</fullName>
    </submittedName>
</protein>
<dbReference type="GO" id="GO:0008168">
    <property type="term" value="F:methyltransferase activity"/>
    <property type="evidence" value="ECO:0007669"/>
    <property type="project" value="UniProtKB-KW"/>
</dbReference>
<dbReference type="Gene3D" id="3.40.50.150">
    <property type="entry name" value="Vaccinia Virus protein VP39"/>
    <property type="match status" value="1"/>
</dbReference>
<dbReference type="InterPro" id="IPR041698">
    <property type="entry name" value="Methyltransf_25"/>
</dbReference>
<evidence type="ECO:0000313" key="2">
    <source>
        <dbReference type="EMBL" id="EDX73323.1"/>
    </source>
</evidence>
<evidence type="ECO:0000259" key="1">
    <source>
        <dbReference type="Pfam" id="PF13649"/>
    </source>
</evidence>